<dbReference type="PANTHER" id="PTHR30055:SF234">
    <property type="entry name" value="HTH-TYPE TRANSCRIPTIONAL REGULATOR BETI"/>
    <property type="match status" value="1"/>
</dbReference>
<dbReference type="Proteomes" id="UP001156882">
    <property type="component" value="Unassembled WGS sequence"/>
</dbReference>
<evidence type="ECO:0000256" key="4">
    <source>
        <dbReference type="ARBA" id="ARBA00023125"/>
    </source>
</evidence>
<dbReference type="InterPro" id="IPR017757">
    <property type="entry name" value="Tscrpt_rep_BetI"/>
</dbReference>
<proteinExistence type="inferred from homology"/>
<feature type="domain" description="HTH tetR-type" evidence="9">
    <location>
        <begin position="22"/>
        <end position="82"/>
    </location>
</feature>
<evidence type="ECO:0000256" key="2">
    <source>
        <dbReference type="ARBA" id="ARBA00022491"/>
    </source>
</evidence>
<keyword evidence="11" id="KW-1185">Reference proteome</keyword>
<dbReference type="RefSeq" id="WP_284310417.1">
    <property type="nucleotide sequence ID" value="NZ_BSPC01000005.1"/>
</dbReference>
<keyword evidence="2 7" id="KW-0678">Repressor</keyword>
<accession>A0ABQ6CB40</accession>
<dbReference type="HAMAP" id="MF_00768">
    <property type="entry name" value="HTH_type_BetI"/>
    <property type="match status" value="1"/>
</dbReference>
<evidence type="ECO:0000256" key="6">
    <source>
        <dbReference type="ARBA" id="ARBA00024936"/>
    </source>
</evidence>
<comment type="function">
    <text evidence="6">Repressor involved in the biosynthesis of the osmoprotectant glycine betaine. It represses transcription of the choline transporter BetT and the genes of BetAB involved in the synthesis of glycine betaine.</text>
</comment>
<dbReference type="SUPFAM" id="SSF46689">
    <property type="entry name" value="Homeodomain-like"/>
    <property type="match status" value="1"/>
</dbReference>
<evidence type="ECO:0000256" key="3">
    <source>
        <dbReference type="ARBA" id="ARBA00023015"/>
    </source>
</evidence>
<dbReference type="Gene3D" id="1.10.357.10">
    <property type="entry name" value="Tetracycline Repressor, domain 2"/>
    <property type="match status" value="1"/>
</dbReference>
<evidence type="ECO:0000256" key="1">
    <source>
        <dbReference type="ARBA" id="ARBA00004719"/>
    </source>
</evidence>
<protein>
    <recommendedName>
        <fullName evidence="7">HTH-type transcriptional regulator BetI</fullName>
    </recommendedName>
</protein>
<dbReference type="SUPFAM" id="SSF48498">
    <property type="entry name" value="Tetracyclin repressor-like, C-terminal domain"/>
    <property type="match status" value="1"/>
</dbReference>
<dbReference type="InterPro" id="IPR050109">
    <property type="entry name" value="HTH-type_TetR-like_transc_reg"/>
</dbReference>
<feature type="DNA-binding region" description="H-T-H motif" evidence="7 8">
    <location>
        <begin position="45"/>
        <end position="64"/>
    </location>
</feature>
<dbReference type="PROSITE" id="PS01081">
    <property type="entry name" value="HTH_TETR_1"/>
    <property type="match status" value="1"/>
</dbReference>
<dbReference type="Pfam" id="PF13977">
    <property type="entry name" value="TetR_C_6"/>
    <property type="match status" value="1"/>
</dbReference>
<keyword evidence="5 7" id="KW-0804">Transcription</keyword>
<dbReference type="EMBL" id="BSPC01000005">
    <property type="protein sequence ID" value="GLS17606.1"/>
    <property type="molecule type" value="Genomic_DNA"/>
</dbReference>
<comment type="caution">
    <text evidence="10">The sequence shown here is derived from an EMBL/GenBank/DDBJ whole genome shotgun (WGS) entry which is preliminary data.</text>
</comment>
<dbReference type="Pfam" id="PF00440">
    <property type="entry name" value="TetR_N"/>
    <property type="match status" value="1"/>
</dbReference>
<dbReference type="NCBIfam" id="TIGR03384">
    <property type="entry name" value="betaine_BetI"/>
    <property type="match status" value="1"/>
</dbReference>
<evidence type="ECO:0000256" key="8">
    <source>
        <dbReference type="PROSITE-ProRule" id="PRU00335"/>
    </source>
</evidence>
<dbReference type="InterPro" id="IPR023772">
    <property type="entry name" value="DNA-bd_HTH_TetR-type_CS"/>
</dbReference>
<dbReference type="PROSITE" id="PS50977">
    <property type="entry name" value="HTH_TETR_2"/>
    <property type="match status" value="1"/>
</dbReference>
<dbReference type="PANTHER" id="PTHR30055">
    <property type="entry name" value="HTH-TYPE TRANSCRIPTIONAL REGULATOR RUTR"/>
    <property type="match status" value="1"/>
</dbReference>
<organism evidence="10 11">
    <name type="scientific">Labrys miyagiensis</name>
    <dbReference type="NCBI Taxonomy" id="346912"/>
    <lineage>
        <taxon>Bacteria</taxon>
        <taxon>Pseudomonadati</taxon>
        <taxon>Pseudomonadota</taxon>
        <taxon>Alphaproteobacteria</taxon>
        <taxon>Hyphomicrobiales</taxon>
        <taxon>Xanthobacteraceae</taxon>
        <taxon>Labrys</taxon>
    </lineage>
</organism>
<gene>
    <name evidence="10" type="primary">betI_1</name>
    <name evidence="7" type="synonym">betI</name>
    <name evidence="10" type="ORF">GCM10007874_06210</name>
</gene>
<dbReference type="InterPro" id="IPR009057">
    <property type="entry name" value="Homeodomain-like_sf"/>
</dbReference>
<dbReference type="InterPro" id="IPR039538">
    <property type="entry name" value="BetI_C"/>
</dbReference>
<evidence type="ECO:0000313" key="10">
    <source>
        <dbReference type="EMBL" id="GLS17606.1"/>
    </source>
</evidence>
<evidence type="ECO:0000256" key="5">
    <source>
        <dbReference type="ARBA" id="ARBA00023163"/>
    </source>
</evidence>
<comment type="pathway">
    <text evidence="1 7">Amine and polyamine biosynthesis; betaine biosynthesis via choline pathway [regulation].</text>
</comment>
<dbReference type="NCBIfam" id="NF001978">
    <property type="entry name" value="PRK00767.1"/>
    <property type="match status" value="1"/>
</dbReference>
<evidence type="ECO:0000256" key="7">
    <source>
        <dbReference type="HAMAP-Rule" id="MF_00768"/>
    </source>
</evidence>
<evidence type="ECO:0000259" key="9">
    <source>
        <dbReference type="PROSITE" id="PS50977"/>
    </source>
</evidence>
<dbReference type="InterPro" id="IPR001647">
    <property type="entry name" value="HTH_TetR"/>
</dbReference>
<keyword evidence="4 7" id="KW-0238">DNA-binding</keyword>
<comment type="function">
    <text evidence="7">Repressor involved in choline regulation of the bet genes.</text>
</comment>
<evidence type="ECO:0000313" key="11">
    <source>
        <dbReference type="Proteomes" id="UP001156882"/>
    </source>
</evidence>
<name>A0ABQ6CB40_9HYPH</name>
<dbReference type="InterPro" id="IPR036271">
    <property type="entry name" value="Tet_transcr_reg_TetR-rel_C_sf"/>
</dbReference>
<keyword evidence="3 7" id="KW-0805">Transcription regulation</keyword>
<sequence length="210" mass="23200">MPSSLPSSLDRPVRLRRVDAGDVRRRQLIEATIVAIAEVGFNATTIAEIARRADVSTGLVSFYFGDKDGLLEATLRHLARELSRAAAARMRDATTPRARVQAVIDTMLGASQFERRIGTVWLAFWAQVPHSPNFARVQRAYHRRLSGNLSYALRPILMRDPARALAEAIASMIDGLWLRATLANDPDGRMARMVAGGFVDSQFMLLGIGR</sequence>
<reference evidence="11" key="1">
    <citation type="journal article" date="2019" name="Int. J. Syst. Evol. Microbiol.">
        <title>The Global Catalogue of Microorganisms (GCM) 10K type strain sequencing project: providing services to taxonomists for standard genome sequencing and annotation.</title>
        <authorList>
            <consortium name="The Broad Institute Genomics Platform"/>
            <consortium name="The Broad Institute Genome Sequencing Center for Infectious Disease"/>
            <person name="Wu L."/>
            <person name="Ma J."/>
        </authorList>
    </citation>
    <scope>NUCLEOTIDE SEQUENCE [LARGE SCALE GENOMIC DNA]</scope>
    <source>
        <strain evidence="11">NBRC 101365</strain>
    </source>
</reference>